<feature type="domain" description="HTH luxR-type" evidence="4">
    <location>
        <begin position="160"/>
        <end position="225"/>
    </location>
</feature>
<reference evidence="5 6" key="1">
    <citation type="submission" date="2016-11" db="EMBL/GenBank/DDBJ databases">
        <title>Gramella sp. LPB0144 isolated from marine environment.</title>
        <authorList>
            <person name="Kim E."/>
            <person name="Yi H."/>
        </authorList>
    </citation>
    <scope>NUCLEOTIDE SEQUENCE [LARGE SCALE GENOMIC DNA]</scope>
    <source>
        <strain evidence="5 6">LPB0144</strain>
    </source>
</reference>
<gene>
    <name evidence="5" type="ORF">LPB144_02330</name>
</gene>
<evidence type="ECO:0000259" key="4">
    <source>
        <dbReference type="PROSITE" id="PS50043"/>
    </source>
</evidence>
<evidence type="ECO:0000313" key="6">
    <source>
        <dbReference type="Proteomes" id="UP000182510"/>
    </source>
</evidence>
<dbReference type="PRINTS" id="PR00038">
    <property type="entry name" value="HTHLUXR"/>
</dbReference>
<dbReference type="SUPFAM" id="SSF46894">
    <property type="entry name" value="C-terminal effector domain of the bipartite response regulators"/>
    <property type="match status" value="1"/>
</dbReference>
<dbReference type="PROSITE" id="PS50043">
    <property type="entry name" value="HTH_LUXR_2"/>
    <property type="match status" value="1"/>
</dbReference>
<dbReference type="GO" id="GO:0006355">
    <property type="term" value="P:regulation of DNA-templated transcription"/>
    <property type="evidence" value="ECO:0007669"/>
    <property type="project" value="InterPro"/>
</dbReference>
<dbReference type="SMART" id="SM00421">
    <property type="entry name" value="HTH_LUXR"/>
    <property type="match status" value="1"/>
</dbReference>
<dbReference type="AlphaFoldDB" id="A0A1L3J2G6"/>
<dbReference type="PROSITE" id="PS00622">
    <property type="entry name" value="HTH_LUXR_1"/>
    <property type="match status" value="1"/>
</dbReference>
<dbReference type="KEGG" id="grl:LPB144_02330"/>
<dbReference type="Pfam" id="PF00196">
    <property type="entry name" value="GerE"/>
    <property type="match status" value="1"/>
</dbReference>
<keyword evidence="3" id="KW-0804">Transcription</keyword>
<name>A0A1L3J2G6_9FLAO</name>
<proteinExistence type="predicted"/>
<dbReference type="InterPro" id="IPR036388">
    <property type="entry name" value="WH-like_DNA-bd_sf"/>
</dbReference>
<dbReference type="GO" id="GO:0003677">
    <property type="term" value="F:DNA binding"/>
    <property type="evidence" value="ECO:0007669"/>
    <property type="project" value="UniProtKB-KW"/>
</dbReference>
<accession>A0A1L3J2G6</accession>
<evidence type="ECO:0000256" key="3">
    <source>
        <dbReference type="ARBA" id="ARBA00023163"/>
    </source>
</evidence>
<dbReference type="Gene3D" id="1.10.10.10">
    <property type="entry name" value="Winged helix-like DNA-binding domain superfamily/Winged helix DNA-binding domain"/>
    <property type="match status" value="1"/>
</dbReference>
<evidence type="ECO:0000256" key="2">
    <source>
        <dbReference type="ARBA" id="ARBA00023125"/>
    </source>
</evidence>
<dbReference type="InterPro" id="IPR000792">
    <property type="entry name" value="Tscrpt_reg_LuxR_C"/>
</dbReference>
<keyword evidence="1" id="KW-0805">Transcription regulation</keyword>
<dbReference type="PANTHER" id="PTHR44688:SF16">
    <property type="entry name" value="DNA-BINDING TRANSCRIPTIONAL ACTIVATOR DEVR_DOSR"/>
    <property type="match status" value="1"/>
</dbReference>
<protein>
    <recommendedName>
        <fullName evidence="4">HTH luxR-type domain-containing protein</fullName>
    </recommendedName>
</protein>
<dbReference type="PANTHER" id="PTHR44688">
    <property type="entry name" value="DNA-BINDING TRANSCRIPTIONAL ACTIVATOR DEVR_DOSR"/>
    <property type="match status" value="1"/>
</dbReference>
<evidence type="ECO:0000256" key="1">
    <source>
        <dbReference type="ARBA" id="ARBA00023015"/>
    </source>
</evidence>
<evidence type="ECO:0000313" key="5">
    <source>
        <dbReference type="EMBL" id="APG59319.1"/>
    </source>
</evidence>
<keyword evidence="2" id="KW-0238">DNA-binding</keyword>
<dbReference type="CDD" id="cd06170">
    <property type="entry name" value="LuxR_C_like"/>
    <property type="match status" value="1"/>
</dbReference>
<dbReference type="InterPro" id="IPR016032">
    <property type="entry name" value="Sig_transdc_resp-reg_C-effctor"/>
</dbReference>
<dbReference type="EMBL" id="CP018153">
    <property type="protein sequence ID" value="APG59319.1"/>
    <property type="molecule type" value="Genomic_DNA"/>
</dbReference>
<dbReference type="STRING" id="1913577.LPB144_02330"/>
<sequence length="227" mass="26517">MIALNKNLKVNSLQEKIKDIQNVENQLPGIIIIRELDSFKPVFISKRGLKFIGCDLKQVWGEEHPLYNSFFRNEDIDDFEEQIKILTQPKKKDPEIHFFQQIWSSKLEDWFWHNCSAKLFHIDPSGPEYLITIANPIDQLTHIPKKMNRLVAENVFFKQNLEKFILLGKREKEVLSLVAVGKSSAEIADELHISFDTVNTHRTNIKEKLKIKSTYGFTQYAQAFDLI</sequence>
<organism evidence="5 6">
    <name type="scientific">Christiangramia salexigens</name>
    <dbReference type="NCBI Taxonomy" id="1913577"/>
    <lineage>
        <taxon>Bacteria</taxon>
        <taxon>Pseudomonadati</taxon>
        <taxon>Bacteroidota</taxon>
        <taxon>Flavobacteriia</taxon>
        <taxon>Flavobacteriales</taxon>
        <taxon>Flavobacteriaceae</taxon>
        <taxon>Christiangramia</taxon>
    </lineage>
</organism>
<dbReference type="Proteomes" id="UP000182510">
    <property type="component" value="Chromosome"/>
</dbReference>
<keyword evidence="6" id="KW-1185">Reference proteome</keyword>